<dbReference type="InterPro" id="IPR015943">
    <property type="entry name" value="WD40/YVTN_repeat-like_dom_sf"/>
</dbReference>
<sequence>MGKSEAMERLECLHEDFKSLQEELPDRMEDVETQSQEGEVKDEYIEILSEFTAIIEVAEEEKAEDLEAIIQKADDIFSEAIAFADANDNDHSAIQLFYAMHSFAHNDETRPLLCHERKENTVSHYFSNSVMKDFFSFFQIDPERIAEAKKKFRLPPSWKTTLRPHPRSNPCARFTDKVVETSLPGNVPRANFVFQARCEVQPTDINQPSGVCISNDGKGFVTSTFGGWKRRDPYIRYHSFVGGRGTFSVGLGNLTETCFDHDKFLIAAGDWDRIKTYIRRGEEDKAKMRPLHTMASKDYTGAMSFLPNNRLARCGKGQLAIWNLDDLPTHGPSGKDIIGSGIDEDDLNTWRMTEDVERSSGSQHHTTQPLAWTDHIIKKWHPHPSQTNVMLCASDPKDSKQYRCHAIDIENEGKIVARYLGIGGAVDSFATSRGDPNVFAVSSDDGYTRLYDTRRPLPVVTIKAPEVDSMRTAALCHPDGHPFLFIGSDKEECIRLWDLRARIPVYELATGNNSVVAMTWNDEANELYAITEWVYSDRHEGPDGYRVGKVPPPQSNTEGDNEDDDMEDEEEDEEEDPDPYNKWVKDEWERMWPARAFHAENYFGHTFDMGCHAVLRYRFTENPDPQALPAW</sequence>
<gene>
    <name evidence="2" type="ORF">CC1G_06269</name>
</gene>
<dbReference type="STRING" id="240176.A8NTA7"/>
<keyword evidence="3" id="KW-1185">Reference proteome</keyword>
<dbReference type="KEGG" id="cci:CC1G_06269"/>
<comment type="caution">
    <text evidence="2">The sequence shown here is derived from an EMBL/GenBank/DDBJ whole genome shotgun (WGS) entry which is preliminary data.</text>
</comment>
<evidence type="ECO:0000256" key="1">
    <source>
        <dbReference type="SAM" id="MobiDB-lite"/>
    </source>
</evidence>
<dbReference type="eggNOG" id="ENOG502SHN3">
    <property type="taxonomic scope" value="Eukaryota"/>
</dbReference>
<reference evidence="2 3" key="1">
    <citation type="journal article" date="2010" name="Proc. Natl. Acad. Sci. U.S.A.">
        <title>Insights into evolution of multicellular fungi from the assembled chromosomes of the mushroom Coprinopsis cinerea (Coprinus cinereus).</title>
        <authorList>
            <person name="Stajich J.E."/>
            <person name="Wilke S.K."/>
            <person name="Ahren D."/>
            <person name="Au C.H."/>
            <person name="Birren B.W."/>
            <person name="Borodovsky M."/>
            <person name="Burns C."/>
            <person name="Canback B."/>
            <person name="Casselton L.A."/>
            <person name="Cheng C.K."/>
            <person name="Deng J."/>
            <person name="Dietrich F.S."/>
            <person name="Fargo D.C."/>
            <person name="Farman M.L."/>
            <person name="Gathman A.C."/>
            <person name="Goldberg J."/>
            <person name="Guigo R."/>
            <person name="Hoegger P.J."/>
            <person name="Hooker J.B."/>
            <person name="Huggins A."/>
            <person name="James T.Y."/>
            <person name="Kamada T."/>
            <person name="Kilaru S."/>
            <person name="Kodira C."/>
            <person name="Kues U."/>
            <person name="Kupfer D."/>
            <person name="Kwan H.S."/>
            <person name="Lomsadze A."/>
            <person name="Li W."/>
            <person name="Lilly W.W."/>
            <person name="Ma L.J."/>
            <person name="Mackey A.J."/>
            <person name="Manning G."/>
            <person name="Martin F."/>
            <person name="Muraguchi H."/>
            <person name="Natvig D.O."/>
            <person name="Palmerini H."/>
            <person name="Ramesh M.A."/>
            <person name="Rehmeyer C.J."/>
            <person name="Roe B.A."/>
            <person name="Shenoy N."/>
            <person name="Stanke M."/>
            <person name="Ter-Hovhannisyan V."/>
            <person name="Tunlid A."/>
            <person name="Velagapudi R."/>
            <person name="Vision T.J."/>
            <person name="Zeng Q."/>
            <person name="Zolan M.E."/>
            <person name="Pukkila P.J."/>
        </authorList>
    </citation>
    <scope>NUCLEOTIDE SEQUENCE [LARGE SCALE GENOMIC DNA]</scope>
    <source>
        <strain evidence="3">Okayama-7 / 130 / ATCC MYA-4618 / FGSC 9003</strain>
    </source>
</reference>
<dbReference type="GeneID" id="6012724"/>
<dbReference type="OMA" id="HKENFFG"/>
<dbReference type="InParanoid" id="A8NTA7"/>
<dbReference type="AlphaFoldDB" id="A8NTA7"/>
<proteinExistence type="predicted"/>
<evidence type="ECO:0000313" key="2">
    <source>
        <dbReference type="EMBL" id="EAU85556.1"/>
    </source>
</evidence>
<dbReference type="Gene3D" id="2.130.10.10">
    <property type="entry name" value="YVTN repeat-like/Quinoprotein amine dehydrogenase"/>
    <property type="match status" value="1"/>
</dbReference>
<name>A8NTA7_COPC7</name>
<feature type="compositionally biased region" description="Acidic residues" evidence="1">
    <location>
        <begin position="559"/>
        <end position="578"/>
    </location>
</feature>
<dbReference type="OrthoDB" id="548949at2759"/>
<organism evidence="2 3">
    <name type="scientific">Coprinopsis cinerea (strain Okayama-7 / 130 / ATCC MYA-4618 / FGSC 9003)</name>
    <name type="common">Inky cap fungus</name>
    <name type="synonym">Hormographiella aspergillata</name>
    <dbReference type="NCBI Taxonomy" id="240176"/>
    <lineage>
        <taxon>Eukaryota</taxon>
        <taxon>Fungi</taxon>
        <taxon>Dikarya</taxon>
        <taxon>Basidiomycota</taxon>
        <taxon>Agaricomycotina</taxon>
        <taxon>Agaricomycetes</taxon>
        <taxon>Agaricomycetidae</taxon>
        <taxon>Agaricales</taxon>
        <taxon>Agaricineae</taxon>
        <taxon>Psathyrellaceae</taxon>
        <taxon>Coprinopsis</taxon>
    </lineage>
</organism>
<accession>A8NTA7</accession>
<protein>
    <recommendedName>
        <fullName evidence="4">WD40 repeat-like protein</fullName>
    </recommendedName>
</protein>
<dbReference type="RefSeq" id="XP_001836184.1">
    <property type="nucleotide sequence ID" value="XM_001836132.2"/>
</dbReference>
<dbReference type="Proteomes" id="UP000001861">
    <property type="component" value="Unassembled WGS sequence"/>
</dbReference>
<dbReference type="VEuPathDB" id="FungiDB:CC1G_06269"/>
<dbReference type="SUPFAM" id="SSF50978">
    <property type="entry name" value="WD40 repeat-like"/>
    <property type="match status" value="1"/>
</dbReference>
<dbReference type="EMBL" id="AACS02000004">
    <property type="protein sequence ID" value="EAU85556.1"/>
    <property type="molecule type" value="Genomic_DNA"/>
</dbReference>
<evidence type="ECO:0008006" key="4">
    <source>
        <dbReference type="Google" id="ProtNLM"/>
    </source>
</evidence>
<dbReference type="InterPro" id="IPR036322">
    <property type="entry name" value="WD40_repeat_dom_sf"/>
</dbReference>
<evidence type="ECO:0000313" key="3">
    <source>
        <dbReference type="Proteomes" id="UP000001861"/>
    </source>
</evidence>
<feature type="region of interest" description="Disordered" evidence="1">
    <location>
        <begin position="543"/>
        <end position="582"/>
    </location>
</feature>